<dbReference type="PANTHER" id="PTHR31744">
    <property type="entry name" value="PROTEIN CUP-SHAPED COTYLEDON 2-RELATED"/>
    <property type="match status" value="1"/>
</dbReference>
<dbReference type="SUPFAM" id="SSF101941">
    <property type="entry name" value="NAC domain"/>
    <property type="match status" value="1"/>
</dbReference>
<evidence type="ECO:0000259" key="5">
    <source>
        <dbReference type="PROSITE" id="PS51005"/>
    </source>
</evidence>
<dbReference type="PROSITE" id="PS51005">
    <property type="entry name" value="NAC"/>
    <property type="match status" value="1"/>
</dbReference>
<dbReference type="Gene3D" id="2.170.150.80">
    <property type="entry name" value="NAC domain"/>
    <property type="match status" value="1"/>
</dbReference>
<keyword evidence="3" id="KW-0804">Transcription</keyword>
<keyword evidence="1" id="KW-0805">Transcription regulation</keyword>
<evidence type="ECO:0000256" key="1">
    <source>
        <dbReference type="ARBA" id="ARBA00023015"/>
    </source>
</evidence>
<sequence length="57" mass="6566">MARSFLAPGFRFHPTDVELVRYYLTRKVTQKPLHVEAISEVELYKFAPWDLPGIGCA</sequence>
<dbReference type="InterPro" id="IPR036093">
    <property type="entry name" value="NAC_dom_sf"/>
</dbReference>
<organism evidence="6 7">
    <name type="scientific">Acorus calamus</name>
    <name type="common">Sweet flag</name>
    <dbReference type="NCBI Taxonomy" id="4465"/>
    <lineage>
        <taxon>Eukaryota</taxon>
        <taxon>Viridiplantae</taxon>
        <taxon>Streptophyta</taxon>
        <taxon>Embryophyta</taxon>
        <taxon>Tracheophyta</taxon>
        <taxon>Spermatophyta</taxon>
        <taxon>Magnoliopsida</taxon>
        <taxon>Liliopsida</taxon>
        <taxon>Acoraceae</taxon>
        <taxon>Acorus</taxon>
    </lineage>
</organism>
<dbReference type="Pfam" id="PF02365">
    <property type="entry name" value="NAM"/>
    <property type="match status" value="1"/>
</dbReference>
<dbReference type="InterPro" id="IPR003441">
    <property type="entry name" value="NAC-dom"/>
</dbReference>
<evidence type="ECO:0000256" key="4">
    <source>
        <dbReference type="ARBA" id="ARBA00023242"/>
    </source>
</evidence>
<name>A0AAV9FH52_ACOCL</name>
<reference evidence="6" key="2">
    <citation type="submission" date="2023-06" db="EMBL/GenBank/DDBJ databases">
        <authorList>
            <person name="Ma L."/>
            <person name="Liu K.-W."/>
            <person name="Li Z."/>
            <person name="Hsiao Y.-Y."/>
            <person name="Qi Y."/>
            <person name="Fu T."/>
            <person name="Tang G."/>
            <person name="Zhang D."/>
            <person name="Sun W.-H."/>
            <person name="Liu D.-K."/>
            <person name="Li Y."/>
            <person name="Chen G.-Z."/>
            <person name="Liu X.-D."/>
            <person name="Liao X.-Y."/>
            <person name="Jiang Y.-T."/>
            <person name="Yu X."/>
            <person name="Hao Y."/>
            <person name="Huang J."/>
            <person name="Zhao X.-W."/>
            <person name="Ke S."/>
            <person name="Chen Y.-Y."/>
            <person name="Wu W.-L."/>
            <person name="Hsu J.-L."/>
            <person name="Lin Y.-F."/>
            <person name="Huang M.-D."/>
            <person name="Li C.-Y."/>
            <person name="Huang L."/>
            <person name="Wang Z.-W."/>
            <person name="Zhao X."/>
            <person name="Zhong W.-Y."/>
            <person name="Peng D.-H."/>
            <person name="Ahmad S."/>
            <person name="Lan S."/>
            <person name="Zhang J.-S."/>
            <person name="Tsai W.-C."/>
            <person name="Van De Peer Y."/>
            <person name="Liu Z.-J."/>
        </authorList>
    </citation>
    <scope>NUCLEOTIDE SEQUENCE</scope>
    <source>
        <strain evidence="6">CP</strain>
        <tissue evidence="6">Leaves</tissue>
    </source>
</reference>
<evidence type="ECO:0000256" key="2">
    <source>
        <dbReference type="ARBA" id="ARBA00023125"/>
    </source>
</evidence>
<protein>
    <submittedName>
        <fullName evidence="6">NAC domain-containing protein 78</fullName>
    </submittedName>
</protein>
<dbReference type="PANTHER" id="PTHR31744:SF210">
    <property type="entry name" value="NAC DOMAIN-CONTAINING PROTEIN 86-LIKE"/>
    <property type="match status" value="1"/>
</dbReference>
<accession>A0AAV9FH52</accession>
<proteinExistence type="predicted"/>
<evidence type="ECO:0000313" key="6">
    <source>
        <dbReference type="EMBL" id="KAK1323932.1"/>
    </source>
</evidence>
<evidence type="ECO:0000256" key="3">
    <source>
        <dbReference type="ARBA" id="ARBA00023163"/>
    </source>
</evidence>
<dbReference type="Proteomes" id="UP001180020">
    <property type="component" value="Unassembled WGS sequence"/>
</dbReference>
<evidence type="ECO:0000313" key="7">
    <source>
        <dbReference type="Proteomes" id="UP001180020"/>
    </source>
</evidence>
<comment type="caution">
    <text evidence="6">The sequence shown here is derived from an EMBL/GenBank/DDBJ whole genome shotgun (WGS) entry which is preliminary data.</text>
</comment>
<feature type="domain" description="NAC" evidence="5">
    <location>
        <begin position="6"/>
        <end position="57"/>
    </location>
</feature>
<keyword evidence="2" id="KW-0238">DNA-binding</keyword>
<dbReference type="AlphaFoldDB" id="A0AAV9FH52"/>
<dbReference type="GO" id="GO:0006355">
    <property type="term" value="P:regulation of DNA-templated transcription"/>
    <property type="evidence" value="ECO:0007669"/>
    <property type="project" value="InterPro"/>
</dbReference>
<keyword evidence="7" id="KW-1185">Reference proteome</keyword>
<keyword evidence="4" id="KW-0539">Nucleus</keyword>
<gene>
    <name evidence="6" type="primary">NAC078</name>
    <name evidence="6" type="ORF">QJS10_CPA02g00702</name>
</gene>
<dbReference type="GO" id="GO:0003677">
    <property type="term" value="F:DNA binding"/>
    <property type="evidence" value="ECO:0007669"/>
    <property type="project" value="UniProtKB-KW"/>
</dbReference>
<dbReference type="EMBL" id="JAUJYO010000002">
    <property type="protein sequence ID" value="KAK1323932.1"/>
    <property type="molecule type" value="Genomic_DNA"/>
</dbReference>
<reference evidence="6" key="1">
    <citation type="journal article" date="2023" name="Nat. Commun.">
        <title>Diploid and tetraploid genomes of Acorus and the evolution of monocots.</title>
        <authorList>
            <person name="Ma L."/>
            <person name="Liu K.W."/>
            <person name="Li Z."/>
            <person name="Hsiao Y.Y."/>
            <person name="Qi Y."/>
            <person name="Fu T."/>
            <person name="Tang G.D."/>
            <person name="Zhang D."/>
            <person name="Sun W.H."/>
            <person name="Liu D.K."/>
            <person name="Li Y."/>
            <person name="Chen G.Z."/>
            <person name="Liu X.D."/>
            <person name="Liao X.Y."/>
            <person name="Jiang Y.T."/>
            <person name="Yu X."/>
            <person name="Hao Y."/>
            <person name="Huang J."/>
            <person name="Zhao X.W."/>
            <person name="Ke S."/>
            <person name="Chen Y.Y."/>
            <person name="Wu W.L."/>
            <person name="Hsu J.L."/>
            <person name="Lin Y.F."/>
            <person name="Huang M.D."/>
            <person name="Li C.Y."/>
            <person name="Huang L."/>
            <person name="Wang Z.W."/>
            <person name="Zhao X."/>
            <person name="Zhong W.Y."/>
            <person name="Peng D.H."/>
            <person name="Ahmad S."/>
            <person name="Lan S."/>
            <person name="Zhang J.S."/>
            <person name="Tsai W.C."/>
            <person name="Van de Peer Y."/>
            <person name="Liu Z.J."/>
        </authorList>
    </citation>
    <scope>NUCLEOTIDE SEQUENCE</scope>
    <source>
        <strain evidence="6">CP</strain>
    </source>
</reference>